<accession>Q6IK16</accession>
<evidence type="ECO:0000313" key="1">
    <source>
        <dbReference type="EMBL" id="DAA04056.1"/>
    </source>
</evidence>
<name>Q6IK16_DROME</name>
<protein>
    <submittedName>
        <fullName evidence="1">HDC13605</fullName>
    </submittedName>
</protein>
<proteinExistence type="predicted"/>
<gene>
    <name evidence="1" type="ORF">HDC13605</name>
</gene>
<organism evidence="1">
    <name type="scientific">Drosophila melanogaster</name>
    <name type="common">Fruit fly</name>
    <dbReference type="NCBI Taxonomy" id="7227"/>
    <lineage>
        <taxon>Eukaryota</taxon>
        <taxon>Metazoa</taxon>
        <taxon>Ecdysozoa</taxon>
        <taxon>Arthropoda</taxon>
        <taxon>Hexapoda</taxon>
        <taxon>Insecta</taxon>
        <taxon>Pterygota</taxon>
        <taxon>Neoptera</taxon>
        <taxon>Endopterygota</taxon>
        <taxon>Diptera</taxon>
        <taxon>Brachycera</taxon>
        <taxon>Muscomorpha</taxon>
        <taxon>Ephydroidea</taxon>
        <taxon>Drosophilidae</taxon>
        <taxon>Drosophila</taxon>
        <taxon>Sophophora</taxon>
    </lineage>
</organism>
<dbReference type="AlphaFoldDB" id="Q6IK16"/>
<reference evidence="1" key="1">
    <citation type="journal article" date="2003" name="Genome Biol.">
        <title>An integrated gene annotation and transcriptional profiling approach towards the full gene content of the Drosophila genome.</title>
        <authorList>
            <person name="Hild M."/>
            <person name="Beckmann B."/>
            <person name="Haas S.A."/>
            <person name="Koch B."/>
            <person name="Solovyev V."/>
            <person name="Busold C."/>
            <person name="Fellenberg K."/>
            <person name="Boutros M."/>
            <person name="Vingron M."/>
            <person name="Sauer F."/>
            <person name="Hoheisel J.D."/>
            <person name="Paro R."/>
        </authorList>
    </citation>
    <scope>NUCLEOTIDE SEQUENCE</scope>
</reference>
<sequence>MDPIKLCNLREIRSPRVLDALEQLRRKMPRINGFLLHGEVARDVRELTRPDFGIELKSVEQMWPPLLLLGDL</sequence>
<dbReference type="EMBL" id="BK002550">
    <property type="protein sequence ID" value="DAA04056.1"/>
    <property type="molecule type" value="Genomic_DNA"/>
</dbReference>